<reference evidence="6 7" key="1">
    <citation type="submission" date="2014-08" db="EMBL/GenBank/DDBJ databases">
        <title>Genome sequence of Tetragenococcus muriaticus.</title>
        <authorList>
            <person name="Chuea-nongthon C."/>
            <person name="Rodtong S."/>
            <person name="Yongsawatdigul J."/>
            <person name="Steele J.L."/>
            <person name="Liu X.-y."/>
            <person name="Speers J."/>
            <person name="Glasner J.D."/>
            <person name="Neeno-Eckwall E.C."/>
        </authorList>
    </citation>
    <scope>NUCLEOTIDE SEQUENCE [LARGE SCALE GENOMIC DNA]</scope>
    <source>
        <strain evidence="6 7">3MR10-3</strain>
    </source>
</reference>
<comment type="similarity">
    <text evidence="2">Belongs to the HAD-like hydrolase superfamily. CbbY/CbbZ/Gph/YieH family.</text>
</comment>
<dbReference type="PANTHER" id="PTHR46193:SF18">
    <property type="entry name" value="HEXITOL PHOSPHATASE B"/>
    <property type="match status" value="1"/>
</dbReference>
<name>A0A091C8N6_9ENTE</name>
<keyword evidence="5" id="KW-0119">Carbohydrate metabolism</keyword>
<dbReference type="InterPro" id="IPR023198">
    <property type="entry name" value="PGP-like_dom2"/>
</dbReference>
<gene>
    <name evidence="6" type="ORF">TMU3MR103_0097</name>
</gene>
<dbReference type="Proteomes" id="UP000029381">
    <property type="component" value="Unassembled WGS sequence"/>
</dbReference>
<keyword evidence="7" id="KW-1185">Reference proteome</keyword>
<dbReference type="PANTHER" id="PTHR46193">
    <property type="entry name" value="6-PHOSPHOGLUCONATE PHOSPHATASE"/>
    <property type="match status" value="1"/>
</dbReference>
<evidence type="ECO:0000256" key="2">
    <source>
        <dbReference type="ARBA" id="ARBA00006171"/>
    </source>
</evidence>
<dbReference type="Gene3D" id="3.40.50.1000">
    <property type="entry name" value="HAD superfamily/HAD-like"/>
    <property type="match status" value="1"/>
</dbReference>
<dbReference type="SUPFAM" id="SSF56784">
    <property type="entry name" value="HAD-like"/>
    <property type="match status" value="1"/>
</dbReference>
<dbReference type="InterPro" id="IPR023214">
    <property type="entry name" value="HAD_sf"/>
</dbReference>
<dbReference type="InterPro" id="IPR041492">
    <property type="entry name" value="HAD_2"/>
</dbReference>
<dbReference type="SFLD" id="SFLDG01129">
    <property type="entry name" value="C1.5:_HAD__Beta-PGM__Phosphata"/>
    <property type="match status" value="1"/>
</dbReference>
<dbReference type="InterPro" id="IPR051600">
    <property type="entry name" value="Beta-PGM-like"/>
</dbReference>
<dbReference type="Gene3D" id="1.10.150.240">
    <property type="entry name" value="Putative phosphatase, domain 2"/>
    <property type="match status" value="1"/>
</dbReference>
<evidence type="ECO:0000256" key="3">
    <source>
        <dbReference type="ARBA" id="ARBA00022723"/>
    </source>
</evidence>
<keyword evidence="3" id="KW-0479">Metal-binding</keyword>
<dbReference type="Pfam" id="PF13419">
    <property type="entry name" value="HAD_2"/>
    <property type="match status" value="1"/>
</dbReference>
<evidence type="ECO:0000256" key="5">
    <source>
        <dbReference type="ARBA" id="ARBA00023277"/>
    </source>
</evidence>
<accession>A0A091C8N6</accession>
<evidence type="ECO:0000313" key="6">
    <source>
        <dbReference type="EMBL" id="KFN93135.1"/>
    </source>
</evidence>
<sequence length="220" mass="25639">MIFDFNGTLFRDSDLHEQAWQQFLQEKIGRKFTKEEFDQIHGRTNHLNMEAIFGRKLSNKEADELSENKEKIYRDLVLQEQSVQLVKGATDYFDLLKDLRLPINIATVSPKVNLDFYFDLFQLERWFNYHQVVYNDRSLESKPAPDFYVQAALNLGADPKQMTIFEDSPIGLQGAYNAQAKQIIAVTTGNNQEKLRQTGMVDFIIDDFTDIRIKEMLKEG</sequence>
<dbReference type="GO" id="GO:0046872">
    <property type="term" value="F:metal ion binding"/>
    <property type="evidence" value="ECO:0007669"/>
    <property type="project" value="UniProtKB-KW"/>
</dbReference>
<organism evidence="6 7">
    <name type="scientific">Tetragenococcus muriaticus 3MR10-3</name>
    <dbReference type="NCBI Taxonomy" id="1302648"/>
    <lineage>
        <taxon>Bacteria</taxon>
        <taxon>Bacillati</taxon>
        <taxon>Bacillota</taxon>
        <taxon>Bacilli</taxon>
        <taxon>Lactobacillales</taxon>
        <taxon>Enterococcaceae</taxon>
        <taxon>Tetragenococcus</taxon>
    </lineage>
</organism>
<dbReference type="PATRIC" id="fig|1302648.3.peg.86"/>
<protein>
    <submittedName>
        <fullName evidence="6">Putative sugar phosphatase of HAD family</fullName>
    </submittedName>
</protein>
<dbReference type="GO" id="GO:0003824">
    <property type="term" value="F:catalytic activity"/>
    <property type="evidence" value="ECO:0007669"/>
    <property type="project" value="UniProtKB-ARBA"/>
</dbReference>
<evidence type="ECO:0000256" key="1">
    <source>
        <dbReference type="ARBA" id="ARBA00001946"/>
    </source>
</evidence>
<dbReference type="EMBL" id="JPVT01000010">
    <property type="protein sequence ID" value="KFN93135.1"/>
    <property type="molecule type" value="Genomic_DNA"/>
</dbReference>
<comment type="caution">
    <text evidence="6">The sequence shown here is derived from an EMBL/GenBank/DDBJ whole genome shotgun (WGS) entry which is preliminary data.</text>
</comment>
<keyword evidence="4" id="KW-0460">Magnesium</keyword>
<evidence type="ECO:0000256" key="4">
    <source>
        <dbReference type="ARBA" id="ARBA00022842"/>
    </source>
</evidence>
<dbReference type="AlphaFoldDB" id="A0A091C8N6"/>
<evidence type="ECO:0000313" key="7">
    <source>
        <dbReference type="Proteomes" id="UP000029381"/>
    </source>
</evidence>
<dbReference type="RefSeq" id="WP_231556714.1">
    <property type="nucleotide sequence ID" value="NZ_JPVT01000010.1"/>
</dbReference>
<proteinExistence type="inferred from homology"/>
<dbReference type="InterPro" id="IPR036412">
    <property type="entry name" value="HAD-like_sf"/>
</dbReference>
<dbReference type="SFLD" id="SFLDS00003">
    <property type="entry name" value="Haloacid_Dehalogenase"/>
    <property type="match status" value="1"/>
</dbReference>
<comment type="cofactor">
    <cofactor evidence="1">
        <name>Mg(2+)</name>
        <dbReference type="ChEBI" id="CHEBI:18420"/>
    </cofactor>
</comment>